<gene>
    <name evidence="13" type="ORF">Bhyg_15648</name>
</gene>
<dbReference type="GO" id="GO:0046872">
    <property type="term" value="F:metal ion binding"/>
    <property type="evidence" value="ECO:0007669"/>
    <property type="project" value="UniProtKB-KW"/>
</dbReference>
<comment type="caution">
    <text evidence="13">The sequence shown here is derived from an EMBL/GenBank/DDBJ whole genome shotgun (WGS) entry which is preliminary data.</text>
</comment>
<keyword evidence="5 12" id="KW-0479">Metal-binding</keyword>
<dbReference type="AlphaFoldDB" id="A0A9Q0MMU4"/>
<dbReference type="GO" id="GO:0051539">
    <property type="term" value="F:4 iron, 4 sulfur cluster binding"/>
    <property type="evidence" value="ECO:0007669"/>
    <property type="project" value="UniProtKB-UniRule"/>
</dbReference>
<proteinExistence type="inferred from homology"/>
<dbReference type="GO" id="GO:0016226">
    <property type="term" value="P:iron-sulfur cluster assembly"/>
    <property type="evidence" value="ECO:0007669"/>
    <property type="project" value="UniProtKB-UniRule"/>
</dbReference>
<dbReference type="SUPFAM" id="SSF53448">
    <property type="entry name" value="Nucleotide-diphospho-sugar transferases"/>
    <property type="match status" value="1"/>
</dbReference>
<comment type="cofactor">
    <cofactor evidence="12">
        <name>[4Fe-4S] cluster</name>
        <dbReference type="ChEBI" id="CHEBI:49883"/>
    </cofactor>
    <text evidence="12">Binds 4 [4Fe-4S] clusters per heterotetramer. Contains two stable clusters in the N-termini of NUBP1 and two labile, bridging clusters between subunits of the NUBP1-NUBP2 heterotetramer.</text>
</comment>
<dbReference type="Pfam" id="PF10609">
    <property type="entry name" value="ParA"/>
    <property type="match status" value="1"/>
</dbReference>
<evidence type="ECO:0000256" key="3">
    <source>
        <dbReference type="ARBA" id="ARBA00022485"/>
    </source>
</evidence>
<organism evidence="13 14">
    <name type="scientific">Pseudolycoriella hygida</name>
    <dbReference type="NCBI Taxonomy" id="35572"/>
    <lineage>
        <taxon>Eukaryota</taxon>
        <taxon>Metazoa</taxon>
        <taxon>Ecdysozoa</taxon>
        <taxon>Arthropoda</taxon>
        <taxon>Hexapoda</taxon>
        <taxon>Insecta</taxon>
        <taxon>Pterygota</taxon>
        <taxon>Neoptera</taxon>
        <taxon>Endopterygota</taxon>
        <taxon>Diptera</taxon>
        <taxon>Nematocera</taxon>
        <taxon>Sciaroidea</taxon>
        <taxon>Sciaridae</taxon>
        <taxon>Pseudolycoriella</taxon>
    </lineage>
</organism>
<dbReference type="InterPro" id="IPR033756">
    <property type="entry name" value="YlxH/NBP35"/>
</dbReference>
<evidence type="ECO:0000256" key="5">
    <source>
        <dbReference type="ARBA" id="ARBA00022723"/>
    </source>
</evidence>
<dbReference type="PANTHER" id="PTHR23264">
    <property type="entry name" value="NUCLEOTIDE-BINDING PROTEIN NBP35 YEAST -RELATED"/>
    <property type="match status" value="1"/>
</dbReference>
<name>A0A9Q0MMU4_9DIPT</name>
<keyword evidence="8 12" id="KW-0408">Iron</keyword>
<dbReference type="InterPro" id="IPR000808">
    <property type="entry name" value="Mrp-like_CS"/>
</dbReference>
<comment type="subunit">
    <text evidence="11">Heterotetramer of 2 NUBP1 and 2 NUBP2 chains. Interacts with KIFC1. Interacts with NUBP1.</text>
</comment>
<dbReference type="HAMAP" id="MF_03039">
    <property type="entry name" value="NUBP2"/>
    <property type="match status" value="1"/>
</dbReference>
<dbReference type="OrthoDB" id="1741334at2759"/>
<dbReference type="InterPro" id="IPR029044">
    <property type="entry name" value="Nucleotide-diphossugar_trans"/>
</dbReference>
<accession>A0A9Q0MMU4</accession>
<evidence type="ECO:0000256" key="6">
    <source>
        <dbReference type="ARBA" id="ARBA00022741"/>
    </source>
</evidence>
<dbReference type="EMBL" id="WJQU01002215">
    <property type="protein sequence ID" value="KAJ6633094.1"/>
    <property type="molecule type" value="Genomic_DNA"/>
</dbReference>
<evidence type="ECO:0000256" key="12">
    <source>
        <dbReference type="HAMAP-Rule" id="MF_03039"/>
    </source>
</evidence>
<dbReference type="InterPro" id="IPR003329">
    <property type="entry name" value="Cytidylyl_trans"/>
</dbReference>
<evidence type="ECO:0000256" key="8">
    <source>
        <dbReference type="ARBA" id="ARBA00023004"/>
    </source>
</evidence>
<dbReference type="PANTHER" id="PTHR23264:SF19">
    <property type="entry name" value="CYTOSOLIC FE-S CLUSTER ASSEMBLY FACTOR NUBP2"/>
    <property type="match status" value="1"/>
</dbReference>
<feature type="binding site" evidence="12">
    <location>
        <position position="191"/>
    </location>
    <ligand>
        <name>[4Fe-4S] cluster</name>
        <dbReference type="ChEBI" id="CHEBI:49883"/>
        <note>ligand shared between dimeric partners</note>
    </ligand>
</feature>
<keyword evidence="3 12" id="KW-0004">4Fe-4S</keyword>
<dbReference type="PROSITE" id="PS01215">
    <property type="entry name" value="MRP"/>
    <property type="match status" value="1"/>
</dbReference>
<keyword evidence="14" id="KW-1185">Reference proteome</keyword>
<reference evidence="13" key="1">
    <citation type="submission" date="2022-07" db="EMBL/GenBank/DDBJ databases">
        <authorList>
            <person name="Trinca V."/>
            <person name="Uliana J.V.C."/>
            <person name="Torres T.T."/>
            <person name="Ward R.J."/>
            <person name="Monesi N."/>
        </authorList>
    </citation>
    <scope>NUCLEOTIDE SEQUENCE</scope>
    <source>
        <strain evidence="13">HSMRA1968</strain>
        <tissue evidence="13">Whole embryos</tissue>
    </source>
</reference>
<evidence type="ECO:0000256" key="9">
    <source>
        <dbReference type="ARBA" id="ARBA00023014"/>
    </source>
</evidence>
<evidence type="ECO:0000256" key="1">
    <source>
        <dbReference type="ARBA" id="ARBA00004114"/>
    </source>
</evidence>
<dbReference type="GO" id="GO:0005524">
    <property type="term" value="F:ATP binding"/>
    <property type="evidence" value="ECO:0007669"/>
    <property type="project" value="UniProtKB-KW"/>
</dbReference>
<keyword evidence="4 12" id="KW-0963">Cytoplasm</keyword>
<dbReference type="InterPro" id="IPR019591">
    <property type="entry name" value="Mrp/NBP35_ATP-bd"/>
</dbReference>
<keyword evidence="6 12" id="KW-0547">Nucleotide-binding</keyword>
<keyword evidence="9 12" id="KW-0411">Iron-sulfur</keyword>
<dbReference type="GO" id="GO:0005930">
    <property type="term" value="C:axoneme"/>
    <property type="evidence" value="ECO:0007669"/>
    <property type="project" value="UniProtKB-SubCell"/>
</dbReference>
<evidence type="ECO:0000313" key="14">
    <source>
        <dbReference type="Proteomes" id="UP001151699"/>
    </source>
</evidence>
<dbReference type="Gene3D" id="3.90.550.10">
    <property type="entry name" value="Spore Coat Polysaccharide Biosynthesis Protein SpsA, Chain A"/>
    <property type="match status" value="1"/>
</dbReference>
<dbReference type="GO" id="GO:0140663">
    <property type="term" value="F:ATP-dependent FeS chaperone activity"/>
    <property type="evidence" value="ECO:0007669"/>
    <property type="project" value="InterPro"/>
</dbReference>
<comment type="subcellular location">
    <subcellularLocation>
        <location evidence="2">Cytoplasm</location>
        <location evidence="2">Cytoskeleton</location>
        <location evidence="2">Cilium axoneme</location>
    </subcellularLocation>
    <subcellularLocation>
        <location evidence="1">Cytoplasm</location>
        <location evidence="1">Cytoskeleton</location>
        <location evidence="1">Microtubule organizing center</location>
        <location evidence="1">Centrosome</location>
        <location evidence="1">Centriole</location>
    </subcellularLocation>
</comment>
<dbReference type="Proteomes" id="UP001151699">
    <property type="component" value="Unassembled WGS sequence"/>
</dbReference>
<dbReference type="GO" id="GO:0005634">
    <property type="term" value="C:nucleus"/>
    <property type="evidence" value="ECO:0007669"/>
    <property type="project" value="UniProtKB-ARBA"/>
</dbReference>
<dbReference type="FunFam" id="3.40.50.300:FF:000796">
    <property type="entry name" value="Cytosolic Fe-S cluster assembly factor NUBP2"/>
    <property type="match status" value="1"/>
</dbReference>
<evidence type="ECO:0000256" key="7">
    <source>
        <dbReference type="ARBA" id="ARBA00022840"/>
    </source>
</evidence>
<evidence type="ECO:0000256" key="10">
    <source>
        <dbReference type="ARBA" id="ARBA00053368"/>
    </source>
</evidence>
<evidence type="ECO:0000256" key="4">
    <source>
        <dbReference type="ARBA" id="ARBA00022490"/>
    </source>
</evidence>
<dbReference type="CDD" id="cd02037">
    <property type="entry name" value="Mrp_NBP35"/>
    <property type="match status" value="1"/>
</dbReference>
<dbReference type="Gene3D" id="3.40.50.300">
    <property type="entry name" value="P-loop containing nucleotide triphosphate hydrolases"/>
    <property type="match status" value="1"/>
</dbReference>
<dbReference type="InterPro" id="IPR027417">
    <property type="entry name" value="P-loop_NTPase"/>
</dbReference>
<dbReference type="GO" id="GO:0005829">
    <property type="term" value="C:cytosol"/>
    <property type="evidence" value="ECO:0007669"/>
    <property type="project" value="TreeGrafter"/>
</dbReference>
<dbReference type="SUPFAM" id="SSF52540">
    <property type="entry name" value="P-loop containing nucleoside triphosphate hydrolases"/>
    <property type="match status" value="1"/>
</dbReference>
<evidence type="ECO:0000256" key="2">
    <source>
        <dbReference type="ARBA" id="ARBA00004430"/>
    </source>
</evidence>
<dbReference type="InterPro" id="IPR028600">
    <property type="entry name" value="NUBP2/Cfd1_eukaryotes"/>
</dbReference>
<dbReference type="Pfam" id="PF02348">
    <property type="entry name" value="CTP_transf_3"/>
    <property type="match status" value="1"/>
</dbReference>
<feature type="binding site" evidence="12">
    <location>
        <begin position="14"/>
        <end position="21"/>
    </location>
    <ligand>
        <name>ATP</name>
        <dbReference type="ChEBI" id="CHEBI:30616"/>
    </ligand>
</feature>
<evidence type="ECO:0000256" key="11">
    <source>
        <dbReference type="ARBA" id="ARBA00065349"/>
    </source>
</evidence>
<keyword evidence="7 12" id="KW-0067">ATP-binding</keyword>
<evidence type="ECO:0000313" key="13">
    <source>
        <dbReference type="EMBL" id="KAJ6633094.1"/>
    </source>
</evidence>
<feature type="binding site" evidence="12">
    <location>
        <position position="188"/>
    </location>
    <ligand>
        <name>[4Fe-4S] cluster</name>
        <dbReference type="ChEBI" id="CHEBI:49883"/>
        <note>ligand shared between dimeric partners</note>
    </ligand>
</feature>
<sequence length="488" mass="54343">MVDNVKHVILVLSGKGGVGKSTVSAQLALSLKEAGYKVGLLDIDLCGPSIPHMMGVEDRSVYQSEAGWVPIYLDEQKRFAVMSIGFLLKNRDDAVIWRGPKKTVMIRQFLKDVQWEDLDYLIIDTPPGTSDEHITVMECMKEINCDGAVVVTTPQQVSLEDVRKELTFCNKTDIKILGIIENMSGFVCPECMDCSNIFSSGGGDSLANLAKVPLLGTLPIEPRIQTLAQTGVSIIKEYPETTSAAVFKQIVRLLCAGYQNYSSDNSVVALILARGGSKGIPLKNLAKIGNDTLLARSLKTIFRSHIFDDVWVSTDHDQIGAEAMKFNANVHIRPSHTAGDNTTSIESVQEFLNCHPEIRNLALIQCTSVFLKEQYLREAVHLFRNTQVDCVFSVTRSFELRWSHNFKSGLSPLNFDPKHRPRRQDWNGELVETGMIYLAKKTLLQNGVFQNERCGFVEVHADDELEIDSVAQLQLANVLVKLRENSLE</sequence>
<protein>
    <recommendedName>
        <fullName evidence="12">Cytosolic Fe-S cluster assembly factor NUBP2 homolog</fullName>
    </recommendedName>
</protein>
<comment type="function">
    <text evidence="10">Component of the cytosolic iron-sulfur (Fe/S) protein assembly (CIA) machinery. Required for maturation of extramitochondrial Fe-S proteins. The NUBP1-NUBP2 heterotetramer forms a Fe-S scaffold complex, mediating the de novo assembly of an Fe-S cluster and its transfer to target apoproteins. Negatively regulates cilium formation and structure.</text>
</comment>
<dbReference type="GO" id="GO:0005814">
    <property type="term" value="C:centriole"/>
    <property type="evidence" value="ECO:0007669"/>
    <property type="project" value="UniProtKB-SubCell"/>
</dbReference>
<dbReference type="CDD" id="cd02513">
    <property type="entry name" value="CMP-NeuAc_Synthase"/>
    <property type="match status" value="1"/>
</dbReference>
<dbReference type="HAMAP" id="MF_02040">
    <property type="entry name" value="Mrp_NBP35"/>
    <property type="match status" value="1"/>
</dbReference>
<comment type="similarity">
    <text evidence="12">Belongs to the Mrp/NBP35 ATP-binding proteins family. NUBP2/CFD1 subfamily.</text>
</comment>